<dbReference type="PANTHER" id="PTHR35408:SF3">
    <property type="entry name" value="GLYCOSYLTRANSFERASE 2-LIKE DOMAIN-CONTAINING PROTEIN"/>
    <property type="match status" value="1"/>
</dbReference>
<feature type="transmembrane region" description="Helical" evidence="2">
    <location>
        <begin position="691"/>
        <end position="713"/>
    </location>
</feature>
<proteinExistence type="predicted"/>
<feature type="transmembrane region" description="Helical" evidence="2">
    <location>
        <begin position="774"/>
        <end position="795"/>
    </location>
</feature>
<keyword evidence="2" id="KW-1133">Transmembrane helix</keyword>
<dbReference type="Pfam" id="PF25550">
    <property type="entry name" value="DUF7928"/>
    <property type="match status" value="1"/>
</dbReference>
<keyword evidence="2" id="KW-0812">Transmembrane</keyword>
<dbReference type="Proteomes" id="UP001166286">
    <property type="component" value="Unassembled WGS sequence"/>
</dbReference>
<evidence type="ECO:0000256" key="2">
    <source>
        <dbReference type="SAM" id="Phobius"/>
    </source>
</evidence>
<accession>A0AA39QQE2</accession>
<feature type="transmembrane region" description="Helical" evidence="2">
    <location>
        <begin position="832"/>
        <end position="851"/>
    </location>
</feature>
<comment type="caution">
    <text evidence="5">The sequence shown here is derived from an EMBL/GenBank/DDBJ whole genome shotgun (WGS) entry which is preliminary data.</text>
</comment>
<dbReference type="InterPro" id="IPR001173">
    <property type="entry name" value="Glyco_trans_2-like"/>
</dbReference>
<feature type="transmembrane region" description="Helical" evidence="2">
    <location>
        <begin position="725"/>
        <end position="744"/>
    </location>
</feature>
<feature type="region of interest" description="Disordered" evidence="1">
    <location>
        <begin position="15"/>
        <end position="57"/>
    </location>
</feature>
<dbReference type="InterPro" id="IPR029044">
    <property type="entry name" value="Nucleotide-diphossugar_trans"/>
</dbReference>
<organism evidence="5 6">
    <name type="scientific">Cladonia borealis</name>
    <dbReference type="NCBI Taxonomy" id="184061"/>
    <lineage>
        <taxon>Eukaryota</taxon>
        <taxon>Fungi</taxon>
        <taxon>Dikarya</taxon>
        <taxon>Ascomycota</taxon>
        <taxon>Pezizomycotina</taxon>
        <taxon>Lecanoromycetes</taxon>
        <taxon>OSLEUM clade</taxon>
        <taxon>Lecanoromycetidae</taxon>
        <taxon>Lecanorales</taxon>
        <taxon>Lecanorineae</taxon>
        <taxon>Cladoniaceae</taxon>
        <taxon>Cladonia</taxon>
    </lineage>
</organism>
<evidence type="ECO:0008006" key="7">
    <source>
        <dbReference type="Google" id="ProtNLM"/>
    </source>
</evidence>
<evidence type="ECO:0000313" key="6">
    <source>
        <dbReference type="Proteomes" id="UP001166286"/>
    </source>
</evidence>
<protein>
    <recommendedName>
        <fullName evidence="7">Glycosyltransferase 2-like domain-containing protein</fullName>
    </recommendedName>
</protein>
<name>A0AA39QQE2_9LECA</name>
<evidence type="ECO:0000256" key="1">
    <source>
        <dbReference type="SAM" id="MobiDB-lite"/>
    </source>
</evidence>
<dbReference type="InterPro" id="IPR057688">
    <property type="entry name" value="DUF7928"/>
</dbReference>
<dbReference type="Gene3D" id="3.90.550.10">
    <property type="entry name" value="Spore Coat Polysaccharide Biosynthesis Protein SpsA, Chain A"/>
    <property type="match status" value="1"/>
</dbReference>
<feature type="transmembrane region" description="Helical" evidence="2">
    <location>
        <begin position="283"/>
        <end position="316"/>
    </location>
</feature>
<feature type="transmembrane region" description="Helical" evidence="2">
    <location>
        <begin position="249"/>
        <end position="271"/>
    </location>
</feature>
<evidence type="ECO:0000313" key="5">
    <source>
        <dbReference type="EMBL" id="KAK0507217.1"/>
    </source>
</evidence>
<dbReference type="AlphaFoldDB" id="A0AA39QQE2"/>
<feature type="domain" description="DUF7928" evidence="4">
    <location>
        <begin position="64"/>
        <end position="212"/>
    </location>
</feature>
<feature type="transmembrane region" description="Helical" evidence="2">
    <location>
        <begin position="863"/>
        <end position="881"/>
    </location>
</feature>
<keyword evidence="2" id="KW-0472">Membrane</keyword>
<dbReference type="Pfam" id="PF13632">
    <property type="entry name" value="Glyco_trans_2_3"/>
    <property type="match status" value="1"/>
</dbReference>
<reference evidence="5" key="1">
    <citation type="submission" date="2023-03" db="EMBL/GenBank/DDBJ databases">
        <title>Complete genome of Cladonia borealis.</title>
        <authorList>
            <person name="Park H."/>
        </authorList>
    </citation>
    <scope>NUCLEOTIDE SEQUENCE</scope>
    <source>
        <strain evidence="5">ANT050790</strain>
    </source>
</reference>
<dbReference type="EMBL" id="JAFEKC020000024">
    <property type="protein sequence ID" value="KAK0507217.1"/>
    <property type="molecule type" value="Genomic_DNA"/>
</dbReference>
<dbReference type="PANTHER" id="PTHR35408">
    <property type="entry name" value="CHROMOSOME 15, WHOLE GENOME SHOTGUN SEQUENCE"/>
    <property type="match status" value="1"/>
</dbReference>
<feature type="domain" description="Glycosyltransferase 2-like" evidence="3">
    <location>
        <begin position="494"/>
        <end position="705"/>
    </location>
</feature>
<sequence length="890" mass="99276">MVGLLKLFKPKSVAETPATLQEPISEKAPKPLANNGTPDHTQSRGSMASSTPSTRSSGLMKNLKFEIMANYISQEQAKRKWVHDLSTNKEGCFIRKGQAQYATYPASLAESGSHLATAIAALNPQCAITVTSGTVETFLAYNPKATTVPLDDRGLSVQIVSTLADLARAQKMQYAAFVASEGLLVVWDDDPMHIIARADNIEKKLTGLVWAGNGTDGKIIANGEKGPRVAVMEIDSETGLVVPQERPTFLLNTILVAFTLTLIVTVIGAGYRQIAIEISVDKNMLRLAFLALTPVQVFFTLFFVQVVIGCVAQIIGPCRQMKQNSRFYSARKSPRLMGELPHITIECPVYKEGLAATIAPTIRSIKAAISTYELQGGSANMFVNDDGLQIIDAEERQARIDFYADHGIGWTARPKIGTVVNGKPFERKGKFKKAANMNYGLAISCRVEELLREHPRGANWTQNDETVLYEQVLAKVLEERPEAWASGNIRVGDYILLVDSDTRVPTDCLLDAASEMHQSPEVGILQFSSGVMQISNTYFENGITFFTNLIYSAIRYTVSNGDVAPFVGHNAILRWEAIQQVSWEDDDGQEKFWAENMVSEDFDMSLRLQCQGYIIRLATWAGDGFKEGVSLTVYDELARWEKYAYGCNELLFHPIIYWPIRGPFTPLFRRFLFSNIRVTSKITIISYIGTYYAIGAAWIMTTANYFAIGWFNGYLDKYYIDSWKVWFSIVIVFNGLGNFGLAAMRYRDEDHFDEEGRPVERKGFFGNVLLNFKWTLLLAIFLGGLSLHISAAILAHMFGYNMTWGATAKEIEASNFFIEVPKIAKRFKFSMIFALTGITGMIFLALAPDAWVPWDWHIKDFVAILPLATVTGSHFLLPIVLNPGLMTFTW</sequence>
<evidence type="ECO:0000259" key="3">
    <source>
        <dbReference type="Pfam" id="PF13632"/>
    </source>
</evidence>
<keyword evidence="6" id="KW-1185">Reference proteome</keyword>
<evidence type="ECO:0000259" key="4">
    <source>
        <dbReference type="Pfam" id="PF25550"/>
    </source>
</evidence>
<feature type="compositionally biased region" description="Low complexity" evidence="1">
    <location>
        <begin position="46"/>
        <end position="57"/>
    </location>
</feature>
<gene>
    <name evidence="5" type="ORF">JMJ35_010255</name>
</gene>
<dbReference type="SUPFAM" id="SSF53448">
    <property type="entry name" value="Nucleotide-diphospho-sugar transferases"/>
    <property type="match status" value="1"/>
</dbReference>
<feature type="compositionally biased region" description="Polar residues" evidence="1">
    <location>
        <begin position="34"/>
        <end position="45"/>
    </location>
</feature>